<keyword evidence="7 14" id="KW-1133">Transmembrane helix</keyword>
<organism evidence="15 16">
    <name type="scientific">Endozoicomonas elysicola</name>
    <dbReference type="NCBI Taxonomy" id="305900"/>
    <lineage>
        <taxon>Bacteria</taxon>
        <taxon>Pseudomonadati</taxon>
        <taxon>Pseudomonadota</taxon>
        <taxon>Gammaproteobacteria</taxon>
        <taxon>Oceanospirillales</taxon>
        <taxon>Endozoicomonadaceae</taxon>
        <taxon>Endozoicomonas</taxon>
    </lineage>
</organism>
<keyword evidence="16" id="KW-1185">Reference proteome</keyword>
<proteinExistence type="inferred from homology"/>
<evidence type="ECO:0000256" key="8">
    <source>
        <dbReference type="ARBA" id="ARBA00023053"/>
    </source>
</evidence>
<feature type="transmembrane region" description="Helical" evidence="14">
    <location>
        <begin position="315"/>
        <end position="347"/>
    </location>
</feature>
<comment type="catalytic activity">
    <reaction evidence="12">
        <text>L-proline(in) + Na(+)(in) = L-proline(out) + Na(+)(out)</text>
        <dbReference type="Rhea" id="RHEA:28967"/>
        <dbReference type="ChEBI" id="CHEBI:29101"/>
        <dbReference type="ChEBI" id="CHEBI:60039"/>
    </reaction>
</comment>
<feature type="transmembrane region" description="Helical" evidence="14">
    <location>
        <begin position="391"/>
        <end position="408"/>
    </location>
</feature>
<evidence type="ECO:0000256" key="14">
    <source>
        <dbReference type="SAM" id="Phobius"/>
    </source>
</evidence>
<feature type="transmembrane region" description="Helical" evidence="14">
    <location>
        <begin position="444"/>
        <end position="466"/>
    </location>
</feature>
<feature type="transmembrane region" description="Helical" evidence="14">
    <location>
        <begin position="420"/>
        <end position="438"/>
    </location>
</feature>
<dbReference type="EMBL" id="JOJP01000001">
    <property type="protein sequence ID" value="KEI69566.1"/>
    <property type="molecule type" value="Genomic_DNA"/>
</dbReference>
<dbReference type="InterPro" id="IPR001734">
    <property type="entry name" value="Na/solute_symporter"/>
</dbReference>
<evidence type="ECO:0000256" key="1">
    <source>
        <dbReference type="ARBA" id="ARBA00004651"/>
    </source>
</evidence>
<evidence type="ECO:0000256" key="2">
    <source>
        <dbReference type="ARBA" id="ARBA00006434"/>
    </source>
</evidence>
<dbReference type="Proteomes" id="UP000027997">
    <property type="component" value="Unassembled WGS sequence"/>
</dbReference>
<dbReference type="GO" id="GO:0006814">
    <property type="term" value="P:sodium ion transport"/>
    <property type="evidence" value="ECO:0007669"/>
    <property type="project" value="UniProtKB-KW"/>
</dbReference>
<evidence type="ECO:0000313" key="16">
    <source>
        <dbReference type="Proteomes" id="UP000027997"/>
    </source>
</evidence>
<protein>
    <submittedName>
        <fullName evidence="15">Sodium:solute symporter</fullName>
    </submittedName>
</protein>
<evidence type="ECO:0000256" key="10">
    <source>
        <dbReference type="ARBA" id="ARBA00023136"/>
    </source>
</evidence>
<name>A0A081K5Z0_9GAMM</name>
<dbReference type="CDD" id="cd10322">
    <property type="entry name" value="SLC5sbd"/>
    <property type="match status" value="1"/>
</dbReference>
<evidence type="ECO:0000256" key="4">
    <source>
        <dbReference type="ARBA" id="ARBA00022475"/>
    </source>
</evidence>
<sequence length="532" mass="58094">MSIYAAGVLVSIVVFVLIGAYAGMKVKGIDDYYVCGRNAPTLFITCTLFASMLSTNGFMGDTAFSYGGNITTMLLLNTLCAGGYVIGGLFFGRYIRRAMVNTMPTYFSNRFNSLRIRRLAAMITVASLFAYLISVLQGTGLLMETLTGYSRITCLLIAWVGITLFTFYSGARGSVLTDTVMCLFFLGITIFAGPYVFEAAGGLENLLDTLARNPETPPGLLDYHGNPRGGSEFDMVFYGITMGIIWLVTVAVSPWQAGRNLMARNEHVILRSSVMMALLTVIFLLYLYLMSISVIPVNPAMDQPEKVMIWAAMELMPPLVGVALLAGILTAGLTSACTFLSVVGFSLSSDILNIKFASEKSQLRFTRGMMLLVSLLSLMIASMDMASIRVIAWFASTIIAASWGYVAFASVWSKKLTERGAYLAMAGGFFGYMVAKLLKELAGVPLVNLFDPFFIGVAISIVLGIWGSKGQTKTIEEITYQDKIHQIPASETVAAEYVRSRYYGWIMVAAGVLVSTFLIYYWAIPYNALLSQ</sequence>
<keyword evidence="10 14" id="KW-0472">Membrane</keyword>
<feature type="transmembrane region" description="Helical" evidence="14">
    <location>
        <begin position="6"/>
        <end position="24"/>
    </location>
</feature>
<feature type="transmembrane region" description="Helical" evidence="14">
    <location>
        <begin position="74"/>
        <end position="95"/>
    </location>
</feature>
<keyword evidence="5 14" id="KW-0812">Transmembrane</keyword>
<keyword evidence="3" id="KW-0813">Transport</keyword>
<dbReference type="PROSITE" id="PS50283">
    <property type="entry name" value="NA_SOLUT_SYMP_3"/>
    <property type="match status" value="1"/>
</dbReference>
<keyword evidence="11" id="KW-0739">Sodium transport</keyword>
<dbReference type="PANTHER" id="PTHR48086:SF3">
    <property type="entry name" value="SODIUM_PROLINE SYMPORTER"/>
    <property type="match status" value="1"/>
</dbReference>
<feature type="transmembrane region" description="Helical" evidence="14">
    <location>
        <begin position="175"/>
        <end position="197"/>
    </location>
</feature>
<dbReference type="GO" id="GO:0015293">
    <property type="term" value="F:symporter activity"/>
    <property type="evidence" value="ECO:0007669"/>
    <property type="project" value="UniProtKB-KW"/>
</dbReference>
<dbReference type="GO" id="GO:0005886">
    <property type="term" value="C:plasma membrane"/>
    <property type="evidence" value="ECO:0007669"/>
    <property type="project" value="UniProtKB-SubCell"/>
</dbReference>
<dbReference type="RefSeq" id="WP_020582000.1">
    <property type="nucleotide sequence ID" value="NZ_JOJP01000001.1"/>
</dbReference>
<comment type="similarity">
    <text evidence="2 13">Belongs to the sodium:solute symporter (SSF) (TC 2.A.21) family.</text>
</comment>
<reference evidence="15 16" key="1">
    <citation type="submission" date="2014-06" db="EMBL/GenBank/DDBJ databases">
        <title>Whole Genome Sequences of Three Symbiotic Endozoicomonas Bacteria.</title>
        <authorList>
            <person name="Neave M.J."/>
            <person name="Apprill A."/>
            <person name="Voolstra C.R."/>
        </authorList>
    </citation>
    <scope>NUCLEOTIDE SEQUENCE [LARGE SCALE GENOMIC DNA]</scope>
    <source>
        <strain evidence="15 16">DSM 22380</strain>
    </source>
</reference>
<dbReference type="InterPro" id="IPR050277">
    <property type="entry name" value="Sodium:Solute_Symporter"/>
</dbReference>
<comment type="subcellular location">
    <subcellularLocation>
        <location evidence="1">Cell membrane</location>
        <topology evidence="1">Multi-pass membrane protein</topology>
    </subcellularLocation>
</comment>
<evidence type="ECO:0000256" key="6">
    <source>
        <dbReference type="ARBA" id="ARBA00022847"/>
    </source>
</evidence>
<comment type="caution">
    <text evidence="15">The sequence shown here is derived from an EMBL/GenBank/DDBJ whole genome shotgun (WGS) entry which is preliminary data.</text>
</comment>
<evidence type="ECO:0000256" key="11">
    <source>
        <dbReference type="ARBA" id="ARBA00023201"/>
    </source>
</evidence>
<keyword evidence="8" id="KW-0915">Sodium</keyword>
<evidence type="ECO:0000256" key="12">
    <source>
        <dbReference type="ARBA" id="ARBA00033708"/>
    </source>
</evidence>
<dbReference type="PANTHER" id="PTHR48086">
    <property type="entry name" value="SODIUM/PROLINE SYMPORTER-RELATED"/>
    <property type="match status" value="1"/>
</dbReference>
<dbReference type="Pfam" id="PF00474">
    <property type="entry name" value="SSF"/>
    <property type="match status" value="1"/>
</dbReference>
<dbReference type="eggNOG" id="COG0591">
    <property type="taxonomic scope" value="Bacteria"/>
</dbReference>
<evidence type="ECO:0000256" key="13">
    <source>
        <dbReference type="RuleBase" id="RU362091"/>
    </source>
</evidence>
<keyword evidence="6" id="KW-0769">Symport</keyword>
<accession>A0A081K5Z0</accession>
<dbReference type="AlphaFoldDB" id="A0A081K5Z0"/>
<feature type="transmembrane region" description="Helical" evidence="14">
    <location>
        <begin position="116"/>
        <end position="136"/>
    </location>
</feature>
<feature type="transmembrane region" description="Helical" evidence="14">
    <location>
        <begin position="235"/>
        <end position="253"/>
    </location>
</feature>
<evidence type="ECO:0000256" key="5">
    <source>
        <dbReference type="ARBA" id="ARBA00022692"/>
    </source>
</evidence>
<dbReference type="Gene3D" id="1.20.1730.10">
    <property type="entry name" value="Sodium/glucose cotransporter"/>
    <property type="match status" value="1"/>
</dbReference>
<feature type="transmembrane region" description="Helical" evidence="14">
    <location>
        <begin position="274"/>
        <end position="295"/>
    </location>
</feature>
<feature type="transmembrane region" description="Helical" evidence="14">
    <location>
        <begin position="502"/>
        <end position="523"/>
    </location>
</feature>
<gene>
    <name evidence="15" type="ORF">GV64_01360</name>
</gene>
<feature type="transmembrane region" description="Helical" evidence="14">
    <location>
        <begin position="148"/>
        <end position="168"/>
    </location>
</feature>
<feature type="transmembrane region" description="Helical" evidence="14">
    <location>
        <begin position="368"/>
        <end position="385"/>
    </location>
</feature>
<dbReference type="STRING" id="305900.GV64_01360"/>
<keyword evidence="9" id="KW-0406">Ion transport</keyword>
<evidence type="ECO:0000256" key="3">
    <source>
        <dbReference type="ARBA" id="ARBA00022448"/>
    </source>
</evidence>
<dbReference type="InterPro" id="IPR038377">
    <property type="entry name" value="Na/Glc_symporter_sf"/>
</dbReference>
<feature type="transmembrane region" description="Helical" evidence="14">
    <location>
        <begin position="36"/>
        <end position="54"/>
    </location>
</feature>
<keyword evidence="4" id="KW-1003">Cell membrane</keyword>
<evidence type="ECO:0000256" key="7">
    <source>
        <dbReference type="ARBA" id="ARBA00022989"/>
    </source>
</evidence>
<evidence type="ECO:0000256" key="9">
    <source>
        <dbReference type="ARBA" id="ARBA00023065"/>
    </source>
</evidence>
<evidence type="ECO:0000313" key="15">
    <source>
        <dbReference type="EMBL" id="KEI69566.1"/>
    </source>
</evidence>